<dbReference type="SUPFAM" id="SSF49590">
    <property type="entry name" value="PHL pollen allergen"/>
    <property type="match status" value="1"/>
</dbReference>
<evidence type="ECO:0000313" key="10">
    <source>
        <dbReference type="Proteomes" id="UP000825935"/>
    </source>
</evidence>
<dbReference type="InterPro" id="IPR007112">
    <property type="entry name" value="Expansin/allergen_DPBB_dom"/>
</dbReference>
<dbReference type="InterPro" id="IPR007117">
    <property type="entry name" value="Expansin_CBD"/>
</dbReference>
<dbReference type="InterPro" id="IPR007118">
    <property type="entry name" value="Expan_Lol_pI"/>
</dbReference>
<comment type="function">
    <text evidence="6">Causes loosening and extension of plant cell walls by disrupting non-covalent bonding between cellulose microfibrils and matrix glucans. No enzymatic activity has been found.</text>
</comment>
<dbReference type="FunFam" id="2.60.40.760:FF:000001">
    <property type="entry name" value="Expansin"/>
    <property type="match status" value="1"/>
</dbReference>
<protein>
    <recommendedName>
        <fullName evidence="6">Expansin</fullName>
    </recommendedName>
</protein>
<reference evidence="9" key="1">
    <citation type="submission" date="2021-08" db="EMBL/GenBank/DDBJ databases">
        <title>WGS assembly of Ceratopteris richardii.</title>
        <authorList>
            <person name="Marchant D.B."/>
            <person name="Chen G."/>
            <person name="Jenkins J."/>
            <person name="Shu S."/>
            <person name="Leebens-Mack J."/>
            <person name="Grimwood J."/>
            <person name="Schmutz J."/>
            <person name="Soltis P."/>
            <person name="Soltis D."/>
            <person name="Chen Z.-H."/>
        </authorList>
    </citation>
    <scope>NUCLEOTIDE SEQUENCE</scope>
    <source>
        <strain evidence="9">Whitten #5841</strain>
        <tissue evidence="9">Leaf</tissue>
    </source>
</reference>
<dbReference type="SUPFAM" id="SSF50685">
    <property type="entry name" value="Barwin-like endoglucanases"/>
    <property type="match status" value="1"/>
</dbReference>
<evidence type="ECO:0000256" key="4">
    <source>
        <dbReference type="ARBA" id="ARBA00022729"/>
    </source>
</evidence>
<dbReference type="AlphaFoldDB" id="A0A8T2V8H5"/>
<dbReference type="InterPro" id="IPR009009">
    <property type="entry name" value="RlpA-like_DPBB"/>
</dbReference>
<comment type="subcellular location">
    <subcellularLocation>
        <location evidence="6">Secreted</location>
        <location evidence="6">Cell wall</location>
    </subcellularLocation>
    <subcellularLocation>
        <location evidence="6">Membrane</location>
        <topology evidence="6">Peripheral membrane protein</topology>
    </subcellularLocation>
</comment>
<gene>
    <name evidence="9" type="ORF">KP509_02G091400</name>
</gene>
<evidence type="ECO:0000256" key="3">
    <source>
        <dbReference type="ARBA" id="ARBA00022525"/>
    </source>
</evidence>
<sequence>MAEAKVSLVPLILIVFFALACWSPASTGAAYDEAGWSSAHATFYGGSDASGTMGGACGYGDLYSSGYGTMTAALSSALFNGGLSCGACFEVKCDSSADPKWCKAGEQSVVVTATNLCPPNPALSSSSGGWCNAPLQHFDMSQPAFEMIATYAGGIVPVQYRRVPCSRSGGMHITVNGHSYFNLVLVTNVAGAGSVEAVSVKGSSTGWQPMTRNWGENWQNNNKLDGQALSFMFTMSDGSVVTRYNVAPPDWRFGQTYETEQVP</sequence>
<evidence type="ECO:0000259" key="8">
    <source>
        <dbReference type="PROSITE" id="PS50843"/>
    </source>
</evidence>
<accession>A0A8T2V8H5</accession>
<dbReference type="Gene3D" id="2.40.40.10">
    <property type="entry name" value="RlpA-like domain"/>
    <property type="match status" value="1"/>
</dbReference>
<dbReference type="InterPro" id="IPR002963">
    <property type="entry name" value="Expansin"/>
</dbReference>
<dbReference type="OMA" id="QPAYEHI"/>
<organism evidence="9 10">
    <name type="scientific">Ceratopteris richardii</name>
    <name type="common">Triangle waterfern</name>
    <dbReference type="NCBI Taxonomy" id="49495"/>
    <lineage>
        <taxon>Eukaryota</taxon>
        <taxon>Viridiplantae</taxon>
        <taxon>Streptophyta</taxon>
        <taxon>Embryophyta</taxon>
        <taxon>Tracheophyta</taxon>
        <taxon>Polypodiopsida</taxon>
        <taxon>Polypodiidae</taxon>
        <taxon>Polypodiales</taxon>
        <taxon>Pteridineae</taxon>
        <taxon>Pteridaceae</taxon>
        <taxon>Parkerioideae</taxon>
        <taxon>Ceratopteris</taxon>
    </lineage>
</organism>
<dbReference type="Proteomes" id="UP000825935">
    <property type="component" value="Chromosome 2"/>
</dbReference>
<dbReference type="PROSITE" id="PS50842">
    <property type="entry name" value="EXPANSIN_EG45"/>
    <property type="match status" value="1"/>
</dbReference>
<evidence type="ECO:0000256" key="1">
    <source>
        <dbReference type="ARBA" id="ARBA00005392"/>
    </source>
</evidence>
<proteinExistence type="inferred from homology"/>
<keyword evidence="5" id="KW-0472">Membrane</keyword>
<dbReference type="FunFam" id="2.40.40.10:FF:000001">
    <property type="entry name" value="Expansin"/>
    <property type="match status" value="1"/>
</dbReference>
<dbReference type="GO" id="GO:0005576">
    <property type="term" value="C:extracellular region"/>
    <property type="evidence" value="ECO:0007669"/>
    <property type="project" value="InterPro"/>
</dbReference>
<dbReference type="PRINTS" id="PR01225">
    <property type="entry name" value="EXPANSNFAMLY"/>
</dbReference>
<dbReference type="PANTHER" id="PTHR31867">
    <property type="entry name" value="EXPANSIN-A15"/>
    <property type="match status" value="1"/>
</dbReference>
<evidence type="ECO:0000256" key="6">
    <source>
        <dbReference type="RuleBase" id="RU365023"/>
    </source>
</evidence>
<feature type="domain" description="Expansin-like CBD" evidence="8">
    <location>
        <begin position="180"/>
        <end position="259"/>
    </location>
</feature>
<dbReference type="EMBL" id="CM035407">
    <property type="protein sequence ID" value="KAH7444781.1"/>
    <property type="molecule type" value="Genomic_DNA"/>
</dbReference>
<dbReference type="GO" id="GO:0009664">
    <property type="term" value="P:plant-type cell wall organization"/>
    <property type="evidence" value="ECO:0007669"/>
    <property type="project" value="InterPro"/>
</dbReference>
<dbReference type="PROSITE" id="PS50843">
    <property type="entry name" value="EXPANSIN_CBD"/>
    <property type="match status" value="1"/>
</dbReference>
<evidence type="ECO:0000259" key="7">
    <source>
        <dbReference type="PROSITE" id="PS50842"/>
    </source>
</evidence>
<evidence type="ECO:0000256" key="5">
    <source>
        <dbReference type="ARBA" id="ARBA00023136"/>
    </source>
</evidence>
<dbReference type="SMART" id="SM00837">
    <property type="entry name" value="DPBB_1"/>
    <property type="match status" value="1"/>
</dbReference>
<dbReference type="InterPro" id="IPR036749">
    <property type="entry name" value="Expansin_CBD_sf"/>
</dbReference>
<keyword evidence="6" id="KW-0961">Cell wall biogenesis/degradation</keyword>
<feature type="domain" description="Expansin-like EG45" evidence="7">
    <location>
        <begin position="54"/>
        <end position="170"/>
    </location>
</feature>
<dbReference type="OrthoDB" id="5823761at2759"/>
<evidence type="ECO:0000256" key="2">
    <source>
        <dbReference type="ARBA" id="ARBA00022512"/>
    </source>
</evidence>
<dbReference type="InterPro" id="IPR036908">
    <property type="entry name" value="RlpA-like_sf"/>
</dbReference>
<keyword evidence="10" id="KW-1185">Reference proteome</keyword>
<comment type="similarity">
    <text evidence="1 6">Belongs to the expansin family. Expansin A subfamily.</text>
</comment>
<feature type="signal peptide" evidence="6">
    <location>
        <begin position="1"/>
        <end position="27"/>
    </location>
</feature>
<keyword evidence="4 6" id="KW-0732">Signal</keyword>
<dbReference type="Pfam" id="PF01357">
    <property type="entry name" value="Expansin_C"/>
    <property type="match status" value="1"/>
</dbReference>
<dbReference type="PRINTS" id="PR01226">
    <property type="entry name" value="EXPANSIN"/>
</dbReference>
<evidence type="ECO:0000313" key="9">
    <source>
        <dbReference type="EMBL" id="KAH7444781.1"/>
    </source>
</evidence>
<dbReference type="Gene3D" id="2.60.40.760">
    <property type="entry name" value="Expansin, cellulose-binding-like domain"/>
    <property type="match status" value="1"/>
</dbReference>
<feature type="chain" id="PRO_5035965724" description="Expansin" evidence="6">
    <location>
        <begin position="28"/>
        <end position="263"/>
    </location>
</feature>
<keyword evidence="3 6" id="KW-0964">Secreted</keyword>
<dbReference type="PROSITE" id="PS51257">
    <property type="entry name" value="PROKAR_LIPOPROTEIN"/>
    <property type="match status" value="1"/>
</dbReference>
<comment type="caution">
    <text evidence="9">The sequence shown here is derived from an EMBL/GenBank/DDBJ whole genome shotgun (WGS) entry which is preliminary data.</text>
</comment>
<dbReference type="GO" id="GO:0016020">
    <property type="term" value="C:membrane"/>
    <property type="evidence" value="ECO:0007669"/>
    <property type="project" value="UniProtKB-SubCell"/>
</dbReference>
<dbReference type="CDD" id="cd22274">
    <property type="entry name" value="DPBB_EXPA_N"/>
    <property type="match status" value="1"/>
</dbReference>
<name>A0A8T2V8H5_CERRI</name>
<keyword evidence="2 6" id="KW-0134">Cell wall</keyword>
<dbReference type="Pfam" id="PF03330">
    <property type="entry name" value="DPBB_1"/>
    <property type="match status" value="1"/>
</dbReference>